<dbReference type="SUPFAM" id="SSF143456">
    <property type="entry name" value="VC0467-like"/>
    <property type="match status" value="1"/>
</dbReference>
<reference evidence="3 4" key="1">
    <citation type="submission" date="2019-08" db="EMBL/GenBank/DDBJ databases">
        <authorList>
            <person name="Liang Q."/>
        </authorList>
    </citation>
    <scope>NUCLEOTIDE SEQUENCE [LARGE SCALE GENOMIC DNA]</scope>
    <source>
        <strain evidence="3 4">V1718</strain>
    </source>
</reference>
<dbReference type="HAMAP" id="MF_00758">
    <property type="entry name" value="UPF0301"/>
    <property type="match status" value="1"/>
</dbReference>
<gene>
    <name evidence="3" type="ORF">FRD01_12845</name>
</gene>
<dbReference type="Gene3D" id="3.40.1740.10">
    <property type="entry name" value="VC0467-like"/>
    <property type="match status" value="1"/>
</dbReference>
<dbReference type="Pfam" id="PF02622">
    <property type="entry name" value="DUF179"/>
    <property type="match status" value="1"/>
</dbReference>
<evidence type="ECO:0000313" key="3">
    <source>
        <dbReference type="EMBL" id="QED28103.1"/>
    </source>
</evidence>
<evidence type="ECO:0000256" key="1">
    <source>
        <dbReference type="ARBA" id="ARBA00009600"/>
    </source>
</evidence>
<keyword evidence="4" id="KW-1185">Reference proteome</keyword>
<dbReference type="InterPro" id="IPR003774">
    <property type="entry name" value="AlgH-like"/>
</dbReference>
<organism evidence="3 4">
    <name type="scientific">Microvenator marinus</name>
    <dbReference type="NCBI Taxonomy" id="2600177"/>
    <lineage>
        <taxon>Bacteria</taxon>
        <taxon>Deltaproteobacteria</taxon>
        <taxon>Bradymonadales</taxon>
        <taxon>Microvenatoraceae</taxon>
        <taxon>Microvenator</taxon>
    </lineage>
</organism>
<proteinExistence type="inferred from homology"/>
<dbReference type="RefSeq" id="WP_146960230.1">
    <property type="nucleotide sequence ID" value="NZ_CP042467.1"/>
</dbReference>
<dbReference type="GO" id="GO:0005829">
    <property type="term" value="C:cytosol"/>
    <property type="evidence" value="ECO:0007669"/>
    <property type="project" value="TreeGrafter"/>
</dbReference>
<evidence type="ECO:0000313" key="4">
    <source>
        <dbReference type="Proteomes" id="UP000321595"/>
    </source>
</evidence>
<dbReference type="AlphaFoldDB" id="A0A5B8XVJ5"/>
<sequence>MAINHTLAPGFLVASPKLDGSVFDRAVIIMVHHDREGAMGFILNKPIDVDFGTLLEMVDVSENQIADSCYQQDVFFGGPVRVEQLWVIHNSPDHIFADSDDEVLFHPQWHLSSDAGSIKFLAKKAEHKFRPLMGYAGWGPGQLEDEIGEGSWLVLDFDEKFIDTSVDEMWDFALTKLGIDETTFLMMGKAGQA</sequence>
<name>A0A5B8XVJ5_9DELT</name>
<dbReference type="PANTHER" id="PTHR30327:SF1">
    <property type="entry name" value="UPF0301 PROTEIN YQGE"/>
    <property type="match status" value="1"/>
</dbReference>
<accession>A0A5B8XVJ5</accession>
<comment type="similarity">
    <text evidence="1 2">Belongs to the UPF0301 (AlgH) family.</text>
</comment>
<dbReference type="KEGG" id="bbae:FRD01_12845"/>
<protein>
    <recommendedName>
        <fullName evidence="2">UPF0301 protein FRD01_12845</fullName>
    </recommendedName>
</protein>
<dbReference type="OrthoDB" id="9807486at2"/>
<dbReference type="PANTHER" id="PTHR30327">
    <property type="entry name" value="UNCHARACTERIZED PROTEIN YQGE"/>
    <property type="match status" value="1"/>
</dbReference>
<evidence type="ECO:0000256" key="2">
    <source>
        <dbReference type="HAMAP-Rule" id="MF_00758"/>
    </source>
</evidence>
<dbReference type="EMBL" id="CP042467">
    <property type="protein sequence ID" value="QED28103.1"/>
    <property type="molecule type" value="Genomic_DNA"/>
</dbReference>
<dbReference type="Proteomes" id="UP000321595">
    <property type="component" value="Chromosome"/>
</dbReference>